<evidence type="ECO:0000313" key="2">
    <source>
        <dbReference type="EMBL" id="XCM78006.1"/>
    </source>
</evidence>
<dbReference type="InterPro" id="IPR017517">
    <property type="entry name" value="Maleyloyr_isom"/>
</dbReference>
<feature type="domain" description="Mycothiol-dependent maleylpyruvate isomerase metal-binding" evidence="1">
    <location>
        <begin position="18"/>
        <end position="154"/>
    </location>
</feature>
<dbReference type="EMBL" id="CP159872">
    <property type="protein sequence ID" value="XCM78006.1"/>
    <property type="molecule type" value="Genomic_DNA"/>
</dbReference>
<dbReference type="Gene3D" id="1.20.120.450">
    <property type="entry name" value="dinb family like domain"/>
    <property type="match status" value="1"/>
</dbReference>
<accession>A0AAU8JP50</accession>
<dbReference type="GO" id="GO:0046872">
    <property type="term" value="F:metal ion binding"/>
    <property type="evidence" value="ECO:0007669"/>
    <property type="project" value="InterPro"/>
</dbReference>
<keyword evidence="2" id="KW-0413">Isomerase</keyword>
<dbReference type="Pfam" id="PF11716">
    <property type="entry name" value="MDMPI_N"/>
    <property type="match status" value="1"/>
</dbReference>
<evidence type="ECO:0000259" key="1">
    <source>
        <dbReference type="Pfam" id="PF11716"/>
    </source>
</evidence>
<dbReference type="AlphaFoldDB" id="A0AAU8JP50"/>
<protein>
    <submittedName>
        <fullName evidence="2">Maleylpyruvate isomerase family mycothiol-dependent enzyme</fullName>
    </submittedName>
</protein>
<dbReference type="KEGG" id="kcm:ABWK59_03190"/>
<dbReference type="InterPro" id="IPR034660">
    <property type="entry name" value="DinB/YfiT-like"/>
</dbReference>
<dbReference type="RefSeq" id="WP_354637749.1">
    <property type="nucleotide sequence ID" value="NZ_CP159872.1"/>
</dbReference>
<sequence>MTVPQPDAPYAALLAELEHSSSRVAVTLDGLDEAGLRAASGLPGWSRAQVVAHLAHSADAYRRLLGLARGERGTGARPSAEEMARAVERTAAQPAAVLAADLRERLAVLFADARAMPAAAWDATVTALAGWPHPAWYTLYRCWRELETHHVDLARGYAPADWPAAYVAWALDDTLAALGARRFPLGRVRATDLDRSWPGAASGPDLAAPGHALLAWLSGRAAAPPGFPAPLQVPPAWPLPLPGHRP</sequence>
<dbReference type="NCBIfam" id="TIGR03083">
    <property type="entry name" value="maleylpyruvate isomerase family mycothiol-dependent enzyme"/>
    <property type="match status" value="1"/>
</dbReference>
<organism evidence="2">
    <name type="scientific">Kitasatospora camelliae</name>
    <dbReference type="NCBI Taxonomy" id="3156397"/>
    <lineage>
        <taxon>Bacteria</taxon>
        <taxon>Bacillati</taxon>
        <taxon>Actinomycetota</taxon>
        <taxon>Actinomycetes</taxon>
        <taxon>Kitasatosporales</taxon>
        <taxon>Streptomycetaceae</taxon>
        <taxon>Kitasatospora</taxon>
    </lineage>
</organism>
<gene>
    <name evidence="2" type="ORF">ABWK59_03190</name>
</gene>
<dbReference type="InterPro" id="IPR024344">
    <property type="entry name" value="MDMPI_metal-binding"/>
</dbReference>
<dbReference type="GO" id="GO:0016853">
    <property type="term" value="F:isomerase activity"/>
    <property type="evidence" value="ECO:0007669"/>
    <property type="project" value="UniProtKB-KW"/>
</dbReference>
<proteinExistence type="predicted"/>
<reference evidence="2" key="1">
    <citation type="submission" date="2024-06" db="EMBL/GenBank/DDBJ databases">
        <title>The genome sequences of Kitasatospora sp. strain HUAS MG31.</title>
        <authorList>
            <person name="Mo P."/>
        </authorList>
    </citation>
    <scope>NUCLEOTIDE SEQUENCE</scope>
    <source>
        <strain evidence="2">HUAS MG31</strain>
    </source>
</reference>
<name>A0AAU8JP50_9ACTN</name>
<dbReference type="SUPFAM" id="SSF109854">
    <property type="entry name" value="DinB/YfiT-like putative metalloenzymes"/>
    <property type="match status" value="1"/>
</dbReference>